<proteinExistence type="predicted"/>
<dbReference type="EMBL" id="LR797002">
    <property type="protein sequence ID" value="CAB4180051.1"/>
    <property type="molecule type" value="Genomic_DNA"/>
</dbReference>
<organism evidence="2">
    <name type="scientific">uncultured Caudovirales phage</name>
    <dbReference type="NCBI Taxonomy" id="2100421"/>
    <lineage>
        <taxon>Viruses</taxon>
        <taxon>Duplodnaviria</taxon>
        <taxon>Heunggongvirae</taxon>
        <taxon>Uroviricota</taxon>
        <taxon>Caudoviricetes</taxon>
        <taxon>Peduoviridae</taxon>
        <taxon>Maltschvirus</taxon>
        <taxon>Maltschvirus maltsch</taxon>
    </lineage>
</organism>
<evidence type="ECO:0000313" key="3">
    <source>
        <dbReference type="EMBL" id="CAB4221939.1"/>
    </source>
</evidence>
<gene>
    <name evidence="2" type="ORF">UFOVP1048_16</name>
    <name evidence="3" type="ORF">UFOVP1658_12</name>
    <name evidence="1" type="ORF">UFOVP488_19</name>
</gene>
<evidence type="ECO:0000313" key="1">
    <source>
        <dbReference type="EMBL" id="CAB4145592.1"/>
    </source>
</evidence>
<name>A0A6J5QEX4_9CAUD</name>
<protein>
    <submittedName>
        <fullName evidence="2">Uncharacterized protein</fullName>
    </submittedName>
</protein>
<dbReference type="EMBL" id="LR796444">
    <property type="protein sequence ID" value="CAB4145592.1"/>
    <property type="molecule type" value="Genomic_DNA"/>
</dbReference>
<sequence length="175" mass="18380">MAANWTAFVASDVLTAAQLNGVVDNFQDIAIFNETQATNTAGGASVATTYTKRTLNTTIVNNIGATLTASVIALVAGTYTVEAISPFLATAELGLRLRNTTDSTTAVQGVNNFFNQTGVVGGYAQLQGYFTITGTKNFELQYYAAQNRATDGLGRAVNATGVSEIYSSIKITRIA</sequence>
<accession>A0A6J5QEX4</accession>
<evidence type="ECO:0000313" key="2">
    <source>
        <dbReference type="EMBL" id="CAB4180051.1"/>
    </source>
</evidence>
<dbReference type="EMBL" id="LR797512">
    <property type="protein sequence ID" value="CAB4221939.1"/>
    <property type="molecule type" value="Genomic_DNA"/>
</dbReference>
<reference evidence="2" key="1">
    <citation type="submission" date="2020-05" db="EMBL/GenBank/DDBJ databases">
        <authorList>
            <person name="Chiriac C."/>
            <person name="Salcher M."/>
            <person name="Ghai R."/>
            <person name="Kavagutti S V."/>
        </authorList>
    </citation>
    <scope>NUCLEOTIDE SEQUENCE</scope>
</reference>